<evidence type="ECO:0000313" key="3">
    <source>
        <dbReference type="EMBL" id="MCG2626316.1"/>
    </source>
</evidence>
<protein>
    <submittedName>
        <fullName evidence="3">Helix-turn-helix domain-containing protein</fullName>
    </submittedName>
</protein>
<accession>A0A9X1R5Q9</accession>
<dbReference type="InterPro" id="IPR001387">
    <property type="entry name" value="Cro/C1-type_HTH"/>
</dbReference>
<dbReference type="SMART" id="SM00530">
    <property type="entry name" value="HTH_XRE"/>
    <property type="match status" value="1"/>
</dbReference>
<dbReference type="AlphaFoldDB" id="A0A9X1R5Q9"/>
<keyword evidence="5" id="KW-1185">Reference proteome</keyword>
<dbReference type="Pfam" id="PF01381">
    <property type="entry name" value="HTH_3"/>
    <property type="match status" value="1"/>
</dbReference>
<dbReference type="RefSeq" id="WP_237871132.1">
    <property type="nucleotide sequence ID" value="NZ_JAKLTY010000003.1"/>
</dbReference>
<dbReference type="GO" id="GO:0003677">
    <property type="term" value="F:DNA binding"/>
    <property type="evidence" value="ECO:0007669"/>
    <property type="project" value="UniProtKB-KW"/>
</dbReference>
<dbReference type="InterPro" id="IPR010982">
    <property type="entry name" value="Lambda_DNA-bd_dom_sf"/>
</dbReference>
<dbReference type="PANTHER" id="PTHR46558:SF11">
    <property type="entry name" value="HTH-TYPE TRANSCRIPTIONAL REGULATOR XRE"/>
    <property type="match status" value="1"/>
</dbReference>
<dbReference type="PROSITE" id="PS50943">
    <property type="entry name" value="HTH_CROC1"/>
    <property type="match status" value="1"/>
</dbReference>
<dbReference type="EMBL" id="JAKLUA010000004">
    <property type="protein sequence ID" value="MCG2668322.1"/>
    <property type="molecule type" value="Genomic_DNA"/>
</dbReference>
<proteinExistence type="predicted"/>
<gene>
    <name evidence="4" type="ORF">L6637_15290</name>
    <name evidence="3" type="ORF">L6654_06725</name>
</gene>
<dbReference type="Gene3D" id="1.10.260.40">
    <property type="entry name" value="lambda repressor-like DNA-binding domains"/>
    <property type="match status" value="1"/>
</dbReference>
<evidence type="ECO:0000313" key="4">
    <source>
        <dbReference type="EMBL" id="MCG2668322.1"/>
    </source>
</evidence>
<sequence>MSTILYNYICTICPSSMAVVQNRQINGAAPKVRAVEIRQRMWMSLASKIKELRVKKKKSLQDVADEVGASKAHIWDLETGKSSNPSIELLTKLAKCFGVSVAEMIGENPAAKDVDPQVVAMYRELKELSPADRQAIQVMMDHLKTRKPKG</sequence>
<keyword evidence="1" id="KW-0238">DNA-binding</keyword>
<evidence type="ECO:0000313" key="6">
    <source>
        <dbReference type="Proteomes" id="UP001139054"/>
    </source>
</evidence>
<dbReference type="Proteomes" id="UP001139012">
    <property type="component" value="Unassembled WGS sequence"/>
</dbReference>
<dbReference type="EMBL" id="JAKLTY010000003">
    <property type="protein sequence ID" value="MCG2626316.1"/>
    <property type="molecule type" value="Genomic_DNA"/>
</dbReference>
<evidence type="ECO:0000259" key="2">
    <source>
        <dbReference type="PROSITE" id="PS50943"/>
    </source>
</evidence>
<dbReference type="Proteomes" id="UP001139054">
    <property type="component" value="Unassembled WGS sequence"/>
</dbReference>
<dbReference type="SUPFAM" id="SSF47413">
    <property type="entry name" value="lambda repressor-like DNA-binding domains"/>
    <property type="match status" value="1"/>
</dbReference>
<evidence type="ECO:0000256" key="1">
    <source>
        <dbReference type="ARBA" id="ARBA00023125"/>
    </source>
</evidence>
<organism evidence="3 6">
    <name type="scientific">Bradyrhizobium zhengyangense</name>
    <dbReference type="NCBI Taxonomy" id="2911009"/>
    <lineage>
        <taxon>Bacteria</taxon>
        <taxon>Pseudomonadati</taxon>
        <taxon>Pseudomonadota</taxon>
        <taxon>Alphaproteobacteria</taxon>
        <taxon>Hyphomicrobiales</taxon>
        <taxon>Nitrobacteraceae</taxon>
        <taxon>Bradyrhizobium</taxon>
    </lineage>
</organism>
<name>A0A9X1R5Q9_9BRAD</name>
<feature type="domain" description="HTH cro/C1-type" evidence="2">
    <location>
        <begin position="49"/>
        <end position="104"/>
    </location>
</feature>
<evidence type="ECO:0000313" key="5">
    <source>
        <dbReference type="Proteomes" id="UP001139012"/>
    </source>
</evidence>
<dbReference type="CDD" id="cd00093">
    <property type="entry name" value="HTH_XRE"/>
    <property type="match status" value="1"/>
</dbReference>
<comment type="caution">
    <text evidence="3">The sequence shown here is derived from an EMBL/GenBank/DDBJ whole genome shotgun (WGS) entry which is preliminary data.</text>
</comment>
<dbReference type="PANTHER" id="PTHR46558">
    <property type="entry name" value="TRACRIPTIONAL REGULATORY PROTEIN-RELATED-RELATED"/>
    <property type="match status" value="1"/>
</dbReference>
<reference evidence="3" key="1">
    <citation type="submission" date="2022-01" db="EMBL/GenBank/DDBJ databases">
        <title>Genome sequnece data of strain Bradyrhizobium sp. nov.</title>
        <authorList>
            <person name="Zhang J."/>
        </authorList>
    </citation>
    <scope>NUCLEOTIDE SEQUENCE</scope>
    <source>
        <strain evidence="4">WYCCWR 12774</strain>
        <strain evidence="3">WYCCWR 13023</strain>
    </source>
</reference>